<keyword evidence="9" id="KW-1185">Reference proteome</keyword>
<dbReference type="InterPro" id="IPR001189">
    <property type="entry name" value="Mn/Fe_SOD"/>
</dbReference>
<dbReference type="Gene3D" id="3.55.40.20">
    <property type="entry name" value="Iron/manganese superoxide dismutase, C-terminal domain"/>
    <property type="match status" value="1"/>
</dbReference>
<feature type="domain" description="Manganese/iron superoxide dismutase C-terminal" evidence="7">
    <location>
        <begin position="153"/>
        <end position="260"/>
    </location>
</feature>
<dbReference type="Proteomes" id="UP000590740">
    <property type="component" value="Unassembled WGS sequence"/>
</dbReference>
<name>A0A7W7YC00_9BACT</name>
<feature type="binding site" evidence="5">
    <location>
        <position position="136"/>
    </location>
    <ligand>
        <name>Mn(2+)</name>
        <dbReference type="ChEBI" id="CHEBI:29035"/>
    </ligand>
</feature>
<protein>
    <recommendedName>
        <fullName evidence="2">superoxide dismutase</fullName>
        <ecNumber evidence="2">1.15.1.1</ecNumber>
    </recommendedName>
</protein>
<dbReference type="PROSITE" id="PS00088">
    <property type="entry name" value="SOD_MN"/>
    <property type="match status" value="1"/>
</dbReference>
<evidence type="ECO:0000256" key="4">
    <source>
        <dbReference type="ARBA" id="ARBA00023002"/>
    </source>
</evidence>
<feature type="binding site" evidence="5">
    <location>
        <position position="228"/>
    </location>
    <ligand>
        <name>Mn(2+)</name>
        <dbReference type="ChEBI" id="CHEBI:29035"/>
    </ligand>
</feature>
<dbReference type="RefSeq" id="WP_184340342.1">
    <property type="nucleotide sequence ID" value="NZ_JACHIG010000006.1"/>
</dbReference>
<dbReference type="Pfam" id="PF00081">
    <property type="entry name" value="Sod_Fe_N"/>
    <property type="match status" value="1"/>
</dbReference>
<dbReference type="SUPFAM" id="SSF46609">
    <property type="entry name" value="Fe,Mn superoxide dismutase (SOD), N-terminal domain"/>
    <property type="match status" value="1"/>
</dbReference>
<dbReference type="AlphaFoldDB" id="A0A7W7YC00"/>
<dbReference type="Gene3D" id="1.10.287.990">
    <property type="entry name" value="Fe,Mn superoxide dismutase (SOD) domain"/>
    <property type="match status" value="1"/>
</dbReference>
<dbReference type="GO" id="GO:0004784">
    <property type="term" value="F:superoxide dismutase activity"/>
    <property type="evidence" value="ECO:0007669"/>
    <property type="project" value="UniProtKB-EC"/>
</dbReference>
<evidence type="ECO:0000259" key="6">
    <source>
        <dbReference type="Pfam" id="PF00081"/>
    </source>
</evidence>
<dbReference type="PANTHER" id="PTHR43595:SF2">
    <property type="entry name" value="SMALL RIBOSOMAL SUBUNIT PROTEIN MS42"/>
    <property type="match status" value="1"/>
</dbReference>
<comment type="caution">
    <text evidence="8">The sequence shown here is derived from an EMBL/GenBank/DDBJ whole genome shotgun (WGS) entry which is preliminary data.</text>
</comment>
<evidence type="ECO:0000256" key="1">
    <source>
        <dbReference type="ARBA" id="ARBA00008714"/>
    </source>
</evidence>
<organism evidence="8 9">
    <name type="scientific">Prosthecobacter vanneervenii</name>
    <dbReference type="NCBI Taxonomy" id="48466"/>
    <lineage>
        <taxon>Bacteria</taxon>
        <taxon>Pseudomonadati</taxon>
        <taxon>Verrucomicrobiota</taxon>
        <taxon>Verrucomicrobiia</taxon>
        <taxon>Verrucomicrobiales</taxon>
        <taxon>Verrucomicrobiaceae</taxon>
        <taxon>Prosthecobacter</taxon>
    </lineage>
</organism>
<dbReference type="PANTHER" id="PTHR43595">
    <property type="entry name" value="37S RIBOSOMAL PROTEIN S26, MITOCHONDRIAL"/>
    <property type="match status" value="1"/>
</dbReference>
<comment type="similarity">
    <text evidence="1">Belongs to the iron/manganese superoxide dismutase family.</text>
</comment>
<dbReference type="PROSITE" id="PS51318">
    <property type="entry name" value="TAT"/>
    <property type="match status" value="1"/>
</dbReference>
<dbReference type="GO" id="GO:0046872">
    <property type="term" value="F:metal ion binding"/>
    <property type="evidence" value="ECO:0007669"/>
    <property type="project" value="UniProtKB-KW"/>
</dbReference>
<feature type="binding site" evidence="5">
    <location>
        <position position="62"/>
    </location>
    <ligand>
        <name>Mn(2+)</name>
        <dbReference type="ChEBI" id="CHEBI:29035"/>
    </ligand>
</feature>
<dbReference type="PIRSF" id="PIRSF000349">
    <property type="entry name" value="SODismutase"/>
    <property type="match status" value="1"/>
</dbReference>
<dbReference type="InterPro" id="IPR019831">
    <property type="entry name" value="Mn/Fe_SOD_N"/>
</dbReference>
<keyword evidence="3 5" id="KW-0479">Metal-binding</keyword>
<evidence type="ECO:0000256" key="2">
    <source>
        <dbReference type="ARBA" id="ARBA00012682"/>
    </source>
</evidence>
<dbReference type="InterPro" id="IPR036314">
    <property type="entry name" value="SOD_C_sf"/>
</dbReference>
<evidence type="ECO:0000313" key="8">
    <source>
        <dbReference type="EMBL" id="MBB5033412.1"/>
    </source>
</evidence>
<proteinExistence type="inferred from homology"/>
<dbReference type="InterPro" id="IPR006311">
    <property type="entry name" value="TAT_signal"/>
</dbReference>
<gene>
    <name evidence="8" type="ORF">HNQ65_003000</name>
</gene>
<reference evidence="8 9" key="1">
    <citation type="submission" date="2020-08" db="EMBL/GenBank/DDBJ databases">
        <title>Genomic Encyclopedia of Type Strains, Phase IV (KMG-IV): sequencing the most valuable type-strain genomes for metagenomic binning, comparative biology and taxonomic classification.</title>
        <authorList>
            <person name="Goeker M."/>
        </authorList>
    </citation>
    <scope>NUCLEOTIDE SEQUENCE [LARGE SCALE GENOMIC DNA]</scope>
    <source>
        <strain evidence="8 9">DSM 12252</strain>
    </source>
</reference>
<sequence length="271" mass="30268">MKKSGVTRRAFLSTGMTAVTGAFLAAEEQVLAPLGVPLKQEPLAFDFDALEPHLDAATLKLHHGRHHTDILDKLQETLQPLNLNVPNVSTLMPNLSRLVVPTDPRRSMVRMGGPPQMLSADTQHALRLYGGAHINHTAFWRFLAPPGSGPDGPQGRVAEAIVRDFGGIGEFKTAFTEAAMKHFGSGWAFVVFRPGGRLVITTLRNEDNPLMSEIVPAEHSGRFILCLDLWEHSYYLKFRNDRRKYIDAWWNVVNWNFVSRSYTVACNLARV</sequence>
<evidence type="ECO:0000256" key="5">
    <source>
        <dbReference type="PIRSR" id="PIRSR000349-1"/>
    </source>
</evidence>
<dbReference type="InterPro" id="IPR019832">
    <property type="entry name" value="Mn/Fe_SOD_C"/>
</dbReference>
<evidence type="ECO:0000256" key="3">
    <source>
        <dbReference type="ARBA" id="ARBA00022723"/>
    </source>
</evidence>
<dbReference type="EMBL" id="JACHIG010000006">
    <property type="protein sequence ID" value="MBB5033412.1"/>
    <property type="molecule type" value="Genomic_DNA"/>
</dbReference>
<evidence type="ECO:0000259" key="7">
    <source>
        <dbReference type="Pfam" id="PF02777"/>
    </source>
</evidence>
<dbReference type="InterPro" id="IPR036324">
    <property type="entry name" value="Mn/Fe_SOD_N_sf"/>
</dbReference>
<feature type="domain" description="Manganese/iron superoxide dismutase N-terminal" evidence="6">
    <location>
        <begin position="42"/>
        <end position="143"/>
    </location>
</feature>
<feature type="binding site" evidence="5">
    <location>
        <position position="232"/>
    </location>
    <ligand>
        <name>Mn(2+)</name>
        <dbReference type="ChEBI" id="CHEBI:29035"/>
    </ligand>
</feature>
<evidence type="ECO:0000313" key="9">
    <source>
        <dbReference type="Proteomes" id="UP000590740"/>
    </source>
</evidence>
<dbReference type="Pfam" id="PF02777">
    <property type="entry name" value="Sod_Fe_C"/>
    <property type="match status" value="1"/>
</dbReference>
<dbReference type="EC" id="1.15.1.1" evidence="2"/>
<dbReference type="GO" id="GO:0005737">
    <property type="term" value="C:cytoplasm"/>
    <property type="evidence" value="ECO:0007669"/>
    <property type="project" value="TreeGrafter"/>
</dbReference>
<dbReference type="PRINTS" id="PR01703">
    <property type="entry name" value="MNSODISMTASE"/>
</dbReference>
<dbReference type="SUPFAM" id="SSF54719">
    <property type="entry name" value="Fe,Mn superoxide dismutase (SOD), C-terminal domain"/>
    <property type="match status" value="1"/>
</dbReference>
<keyword evidence="4 8" id="KW-0560">Oxidoreductase</keyword>
<accession>A0A7W7YC00</accession>
<dbReference type="InterPro" id="IPR019833">
    <property type="entry name" value="Mn/Fe_SOD_BS"/>
</dbReference>